<dbReference type="EMBL" id="VSSQ01097428">
    <property type="protein sequence ID" value="MPN40798.1"/>
    <property type="molecule type" value="Genomic_DNA"/>
</dbReference>
<name>A0A645HP42_9ZZZZ</name>
<proteinExistence type="predicted"/>
<comment type="caution">
    <text evidence="1">The sequence shown here is derived from an EMBL/GenBank/DDBJ whole genome shotgun (WGS) entry which is preliminary data.</text>
</comment>
<gene>
    <name evidence="1" type="ORF">SDC9_188337</name>
</gene>
<protein>
    <submittedName>
        <fullName evidence="1">Uncharacterized protein</fullName>
    </submittedName>
</protein>
<dbReference type="AlphaFoldDB" id="A0A645HP42"/>
<organism evidence="1">
    <name type="scientific">bioreactor metagenome</name>
    <dbReference type="NCBI Taxonomy" id="1076179"/>
    <lineage>
        <taxon>unclassified sequences</taxon>
        <taxon>metagenomes</taxon>
        <taxon>ecological metagenomes</taxon>
    </lineage>
</organism>
<reference evidence="1" key="1">
    <citation type="submission" date="2019-08" db="EMBL/GenBank/DDBJ databases">
        <authorList>
            <person name="Kucharzyk K."/>
            <person name="Murdoch R.W."/>
            <person name="Higgins S."/>
            <person name="Loffler F."/>
        </authorList>
    </citation>
    <scope>NUCLEOTIDE SEQUENCE</scope>
</reference>
<sequence>MIKIGTVQTTASTLLECDQFGLYFASLLLARYFQAKPTAIKIAGITTINIRPNAVSISERCSSPICPLGSNSAELQPLSNAVPAINDNHPKLLLYFLSLI</sequence>
<evidence type="ECO:0000313" key="1">
    <source>
        <dbReference type="EMBL" id="MPN40798.1"/>
    </source>
</evidence>
<accession>A0A645HP42</accession>